<name>A0ABY9X3V2_9BACT</name>
<evidence type="ECO:0000313" key="1">
    <source>
        <dbReference type="EMBL" id="WNG49994.1"/>
    </source>
</evidence>
<evidence type="ECO:0000313" key="2">
    <source>
        <dbReference type="Proteomes" id="UP001611383"/>
    </source>
</evidence>
<protein>
    <submittedName>
        <fullName evidence="1">Uncharacterized protein</fullName>
    </submittedName>
</protein>
<gene>
    <name evidence="1" type="ORF">F0U60_42125</name>
</gene>
<proteinExistence type="predicted"/>
<dbReference type="RefSeq" id="WP_395808555.1">
    <property type="nucleotide sequence ID" value="NZ_CP043494.1"/>
</dbReference>
<accession>A0ABY9X3V2</accession>
<dbReference type="Proteomes" id="UP001611383">
    <property type="component" value="Chromosome"/>
</dbReference>
<keyword evidence="2" id="KW-1185">Reference proteome</keyword>
<dbReference type="EMBL" id="CP043494">
    <property type="protein sequence ID" value="WNG49994.1"/>
    <property type="molecule type" value="Genomic_DNA"/>
</dbReference>
<reference evidence="1 2" key="1">
    <citation type="submission" date="2019-08" db="EMBL/GenBank/DDBJ databases">
        <title>Archangium and Cystobacter genomes.</title>
        <authorList>
            <person name="Chen I.-C.K."/>
            <person name="Wielgoss S."/>
        </authorList>
    </citation>
    <scope>NUCLEOTIDE SEQUENCE [LARGE SCALE GENOMIC DNA]</scope>
    <source>
        <strain evidence="1 2">Cbm 6</strain>
    </source>
</reference>
<sequence length="375" mass="42749">MREQDWREQVKTLLGRAERLEPGEAKVMALEEAARLADAHGDVPLAFEVRDALIDAATFGGFPDRALVAFAWCRGQQQRDPERFSPEQLLWKQKWVVGRLDEFPHISRKQIEGALDDVEQCFAKAGAGQRALLKLRYQAARDMGDDALAESLWARWVETPRDHLTDCRACELDDELDHHIDQGEYEVVLRKARPLLEGRSTCAEVPHLTLGSVLYPLFKLGQLEHARDSHLRGYALVQRNREFLATVGEHLEFLTLTANVEWGLKLFERHLGWALEHASHRDRFTFHSAALAFMERVLAEGRERVELSLPRTFALYSSEGAYETRALRGWLSSQAEGIAAKFDARNGTNRFHKLLARARRLNDEVVPFPIHASSL</sequence>
<organism evidence="1 2">
    <name type="scientific">Archangium minus</name>
    <dbReference type="NCBI Taxonomy" id="83450"/>
    <lineage>
        <taxon>Bacteria</taxon>
        <taxon>Pseudomonadati</taxon>
        <taxon>Myxococcota</taxon>
        <taxon>Myxococcia</taxon>
        <taxon>Myxococcales</taxon>
        <taxon>Cystobacterineae</taxon>
        <taxon>Archangiaceae</taxon>
        <taxon>Archangium</taxon>
    </lineage>
</organism>